<keyword evidence="3" id="KW-0479">Metal-binding</keyword>
<dbReference type="PANTHER" id="PTHR19136:SF81">
    <property type="entry name" value="MOLYBDENUM COFACTOR GUANYLYLTRANSFERASE"/>
    <property type="match status" value="1"/>
</dbReference>
<dbReference type="InterPro" id="IPR029044">
    <property type="entry name" value="Nucleotide-diphossugar_trans"/>
</dbReference>
<evidence type="ECO:0000313" key="10">
    <source>
        <dbReference type="EMBL" id="CEA09840.1"/>
    </source>
</evidence>
<dbReference type="GO" id="GO:0016779">
    <property type="term" value="F:nucleotidyltransferase activity"/>
    <property type="evidence" value="ECO:0007669"/>
    <property type="project" value="UniProtKB-KW"/>
</dbReference>
<evidence type="ECO:0000256" key="8">
    <source>
        <dbReference type="SAM" id="MobiDB-lite"/>
    </source>
</evidence>
<keyword evidence="5" id="KW-0460">Magnesium</keyword>
<dbReference type="InterPro" id="IPR013482">
    <property type="entry name" value="Molybde_CF_guanTrfase"/>
</dbReference>
<name>A0A078MU01_9MICC</name>
<evidence type="ECO:0000256" key="1">
    <source>
        <dbReference type="ARBA" id="ARBA00022490"/>
    </source>
</evidence>
<dbReference type="CDD" id="cd02503">
    <property type="entry name" value="MobA"/>
    <property type="match status" value="1"/>
</dbReference>
<reference evidence="10" key="1">
    <citation type="submission" date="2014-07" db="EMBL/GenBank/DDBJ databases">
        <authorList>
            <person name="Urmite Genomes Urmite Genomes"/>
        </authorList>
    </citation>
    <scope>NUCLEOTIDE SEQUENCE</scope>
    <source>
        <strain evidence="10">11W110_air</strain>
    </source>
</reference>
<keyword evidence="2 10" id="KW-0808">Transferase</keyword>
<keyword evidence="6" id="KW-0342">GTP-binding</keyword>
<dbReference type="GO" id="GO:0005525">
    <property type="term" value="F:GTP binding"/>
    <property type="evidence" value="ECO:0007669"/>
    <property type="project" value="UniProtKB-KW"/>
</dbReference>
<protein>
    <submittedName>
        <fullName evidence="10">Molybdenum cofactor guanylyltransferase</fullName>
    </submittedName>
</protein>
<dbReference type="AlphaFoldDB" id="A0A078MU01"/>
<dbReference type="InterPro" id="IPR025877">
    <property type="entry name" value="MobA-like_NTP_Trfase"/>
</dbReference>
<feature type="domain" description="MobA-like NTP transferase" evidence="9">
    <location>
        <begin position="26"/>
        <end position="185"/>
    </location>
</feature>
<gene>
    <name evidence="10" type="primary">mobA</name>
    <name evidence="10" type="ORF">BN1051_03214</name>
</gene>
<evidence type="ECO:0000256" key="6">
    <source>
        <dbReference type="ARBA" id="ARBA00023134"/>
    </source>
</evidence>
<organism evidence="10">
    <name type="scientific">Arthrobacter saudimassiliensis</name>
    <dbReference type="NCBI Taxonomy" id="1461584"/>
    <lineage>
        <taxon>Bacteria</taxon>
        <taxon>Bacillati</taxon>
        <taxon>Actinomycetota</taxon>
        <taxon>Actinomycetes</taxon>
        <taxon>Micrococcales</taxon>
        <taxon>Micrococcaceae</taxon>
        <taxon>Arthrobacter</taxon>
    </lineage>
</organism>
<evidence type="ECO:0000256" key="3">
    <source>
        <dbReference type="ARBA" id="ARBA00022723"/>
    </source>
</evidence>
<feature type="region of interest" description="Disordered" evidence="8">
    <location>
        <begin position="1"/>
        <end position="22"/>
    </location>
</feature>
<evidence type="ECO:0000256" key="7">
    <source>
        <dbReference type="ARBA" id="ARBA00023150"/>
    </source>
</evidence>
<dbReference type="Pfam" id="PF12804">
    <property type="entry name" value="NTP_transf_3"/>
    <property type="match status" value="1"/>
</dbReference>
<dbReference type="PANTHER" id="PTHR19136">
    <property type="entry name" value="MOLYBDENUM COFACTOR GUANYLYLTRANSFERASE"/>
    <property type="match status" value="1"/>
</dbReference>
<dbReference type="GO" id="GO:0006777">
    <property type="term" value="P:Mo-molybdopterin cofactor biosynthetic process"/>
    <property type="evidence" value="ECO:0007669"/>
    <property type="project" value="UniProtKB-KW"/>
</dbReference>
<evidence type="ECO:0000256" key="5">
    <source>
        <dbReference type="ARBA" id="ARBA00022842"/>
    </source>
</evidence>
<keyword evidence="7" id="KW-0501">Molybdenum cofactor biosynthesis</keyword>
<dbReference type="SUPFAM" id="SSF53448">
    <property type="entry name" value="Nucleotide-diphospho-sugar transferases"/>
    <property type="match status" value="1"/>
</dbReference>
<dbReference type="Gene3D" id="3.90.550.10">
    <property type="entry name" value="Spore Coat Polysaccharide Biosynthesis Protein SpsA, Chain A"/>
    <property type="match status" value="1"/>
</dbReference>
<keyword evidence="4" id="KW-0547">Nucleotide-binding</keyword>
<evidence type="ECO:0000256" key="2">
    <source>
        <dbReference type="ARBA" id="ARBA00022679"/>
    </source>
</evidence>
<keyword evidence="1" id="KW-0963">Cytoplasm</keyword>
<proteinExistence type="predicted"/>
<dbReference type="GO" id="GO:0046872">
    <property type="term" value="F:metal ion binding"/>
    <property type="evidence" value="ECO:0007669"/>
    <property type="project" value="UniProtKB-KW"/>
</dbReference>
<dbReference type="PATRIC" id="fig|1461584.3.peg.3187"/>
<sequence>MSGTDLPADGTPQPAPPTFGVPAHDALILSGGRSSRLGGEPKALLRAGGTTLLARTVEAAAGAGQLAVVGPEEYLRASGLAPGQCLSVREDPPYSGPAAAIGAGLDALDRAGAGAPWLLVLACDMPGIAAAVDALLKAAGSPGTPPGTSLLACAEGRAQPLAGLHDAAALRAAVREQREAGGLENLSVFKLLARVQRREVPVPAGSTSDVDTWEDARRAGAVAGPGPSNAGAPEPQQRSTYGKPGGAA</sequence>
<keyword evidence="10" id="KW-0548">Nucleotidyltransferase</keyword>
<dbReference type="EMBL" id="LN483072">
    <property type="protein sequence ID" value="CEA09840.1"/>
    <property type="molecule type" value="Genomic_DNA"/>
</dbReference>
<accession>A0A078MU01</accession>
<feature type="region of interest" description="Disordered" evidence="8">
    <location>
        <begin position="200"/>
        <end position="248"/>
    </location>
</feature>
<evidence type="ECO:0000259" key="9">
    <source>
        <dbReference type="Pfam" id="PF12804"/>
    </source>
</evidence>
<evidence type="ECO:0000256" key="4">
    <source>
        <dbReference type="ARBA" id="ARBA00022741"/>
    </source>
</evidence>